<dbReference type="EMBL" id="BARS01030874">
    <property type="protein sequence ID" value="GAG26533.1"/>
    <property type="molecule type" value="Genomic_DNA"/>
</dbReference>
<protein>
    <submittedName>
        <fullName evidence="3">Uncharacterized protein</fullName>
    </submittedName>
</protein>
<evidence type="ECO:0000256" key="1">
    <source>
        <dbReference type="SAM" id="MobiDB-lite"/>
    </source>
</evidence>
<gene>
    <name evidence="3" type="ORF">S01H1_48098</name>
</gene>
<comment type="caution">
    <text evidence="3">The sequence shown here is derived from an EMBL/GenBank/DDBJ whole genome shotgun (WGS) entry which is preliminary data.</text>
</comment>
<dbReference type="AlphaFoldDB" id="X0WPU9"/>
<name>X0WPU9_9ZZZZ</name>
<reference evidence="3" key="1">
    <citation type="journal article" date="2014" name="Front. Microbiol.">
        <title>High frequency of phylogenetically diverse reductive dehalogenase-homologous genes in deep subseafloor sedimentary metagenomes.</title>
        <authorList>
            <person name="Kawai M."/>
            <person name="Futagami T."/>
            <person name="Toyoda A."/>
            <person name="Takaki Y."/>
            <person name="Nishi S."/>
            <person name="Hori S."/>
            <person name="Arai W."/>
            <person name="Tsubouchi T."/>
            <person name="Morono Y."/>
            <person name="Uchiyama I."/>
            <person name="Ito T."/>
            <person name="Fujiyama A."/>
            <person name="Inagaki F."/>
            <person name="Takami H."/>
        </authorList>
    </citation>
    <scope>NUCLEOTIDE SEQUENCE</scope>
    <source>
        <strain evidence="3">Expedition CK06-06</strain>
    </source>
</reference>
<evidence type="ECO:0000256" key="2">
    <source>
        <dbReference type="SAM" id="Phobius"/>
    </source>
</evidence>
<feature type="region of interest" description="Disordered" evidence="1">
    <location>
        <begin position="80"/>
        <end position="99"/>
    </location>
</feature>
<evidence type="ECO:0000313" key="3">
    <source>
        <dbReference type="EMBL" id="GAG26533.1"/>
    </source>
</evidence>
<keyword evidence="2" id="KW-0812">Transmembrane</keyword>
<organism evidence="3">
    <name type="scientific">marine sediment metagenome</name>
    <dbReference type="NCBI Taxonomy" id="412755"/>
    <lineage>
        <taxon>unclassified sequences</taxon>
        <taxon>metagenomes</taxon>
        <taxon>ecological metagenomes</taxon>
    </lineage>
</organism>
<feature type="non-terminal residue" evidence="3">
    <location>
        <position position="1"/>
    </location>
</feature>
<feature type="transmembrane region" description="Helical" evidence="2">
    <location>
        <begin position="45"/>
        <end position="67"/>
    </location>
</feature>
<accession>X0WPU9</accession>
<keyword evidence="2" id="KW-0472">Membrane</keyword>
<sequence length="99" mass="9853">VPLLIGGYNLAGVLGIVAFFAPAGLGVREGVLVGFLAPVVASPVAASLVVLARVAAILADILFIGLVEATTALSDRAVRHKGAQVSGARHGATSRRPGS</sequence>
<feature type="transmembrane region" description="Helical" evidence="2">
    <location>
        <begin position="7"/>
        <end position="25"/>
    </location>
</feature>
<keyword evidence="2" id="KW-1133">Transmembrane helix</keyword>
<proteinExistence type="predicted"/>